<keyword evidence="7" id="KW-0805">Transcription regulation</keyword>
<feature type="domain" description="C2H2-type" evidence="13">
    <location>
        <begin position="509"/>
        <end position="536"/>
    </location>
</feature>
<evidence type="ECO:0000256" key="12">
    <source>
        <dbReference type="SAM" id="MobiDB-lite"/>
    </source>
</evidence>
<dbReference type="FunFam" id="3.30.160.60:FF:000446">
    <property type="entry name" value="Zinc finger protein"/>
    <property type="match status" value="1"/>
</dbReference>
<feature type="region of interest" description="Disordered" evidence="12">
    <location>
        <begin position="203"/>
        <end position="270"/>
    </location>
</feature>
<keyword evidence="3" id="KW-0479">Metal-binding</keyword>
<keyword evidence="8" id="KW-0238">DNA-binding</keyword>
<keyword evidence="4" id="KW-0677">Repeat</keyword>
<evidence type="ECO:0000256" key="9">
    <source>
        <dbReference type="ARBA" id="ARBA00023163"/>
    </source>
</evidence>
<proteinExistence type="inferred from homology"/>
<dbReference type="FunFam" id="3.30.160.60:FF:000557">
    <property type="entry name" value="zinc finger and SCAN domain-containing protein 29"/>
    <property type="match status" value="1"/>
</dbReference>
<feature type="domain" description="C2H2-type" evidence="13">
    <location>
        <begin position="369"/>
        <end position="396"/>
    </location>
</feature>
<dbReference type="FunFam" id="3.30.160.60:FF:000264">
    <property type="entry name" value="Zinc finger protein 236"/>
    <property type="match status" value="1"/>
</dbReference>
<keyword evidence="5 11" id="KW-0863">Zinc-finger</keyword>
<evidence type="ECO:0000256" key="5">
    <source>
        <dbReference type="ARBA" id="ARBA00022771"/>
    </source>
</evidence>
<feature type="compositionally biased region" description="Basic and acidic residues" evidence="12">
    <location>
        <begin position="98"/>
        <end position="109"/>
    </location>
</feature>
<dbReference type="PANTHER" id="PTHR24404">
    <property type="entry name" value="ZINC FINGER PROTEIN"/>
    <property type="match status" value="1"/>
</dbReference>
<evidence type="ECO:0000313" key="15">
    <source>
        <dbReference type="Proteomes" id="UP000265000"/>
    </source>
</evidence>
<dbReference type="FunFam" id="3.30.160.60:FF:000912">
    <property type="entry name" value="Zinc finger protein 660"/>
    <property type="match status" value="1"/>
</dbReference>
<dbReference type="Pfam" id="PF13912">
    <property type="entry name" value="zf-C2H2_6"/>
    <property type="match status" value="1"/>
</dbReference>
<dbReference type="SMART" id="SM00355">
    <property type="entry name" value="ZnF_C2H2"/>
    <property type="match status" value="10"/>
</dbReference>
<dbReference type="GO" id="GO:0000978">
    <property type="term" value="F:RNA polymerase II cis-regulatory region sequence-specific DNA binding"/>
    <property type="evidence" value="ECO:0007669"/>
    <property type="project" value="TreeGrafter"/>
</dbReference>
<keyword evidence="6" id="KW-0862">Zinc</keyword>
<reference evidence="14" key="2">
    <citation type="submission" date="2025-09" db="UniProtKB">
        <authorList>
            <consortium name="Ensembl"/>
        </authorList>
    </citation>
    <scope>IDENTIFICATION</scope>
</reference>
<dbReference type="GeneID" id="105939469"/>
<dbReference type="InterPro" id="IPR050589">
    <property type="entry name" value="Ikaros_C2H2-ZF"/>
</dbReference>
<dbReference type="OrthoDB" id="427030at2759"/>
<dbReference type="SUPFAM" id="SSF57667">
    <property type="entry name" value="beta-beta-alpha zinc fingers"/>
    <property type="match status" value="6"/>
</dbReference>
<comment type="subcellular location">
    <subcellularLocation>
        <location evidence="1">Nucleus</location>
    </subcellularLocation>
</comment>
<feature type="domain" description="C2H2-type" evidence="13">
    <location>
        <begin position="481"/>
        <end position="508"/>
    </location>
</feature>
<dbReference type="GeneTree" id="ENSGT01150000286959"/>
<sequence length="625" mass="70852">MEKVNYIHQNSESLPLEDKLQIKQLGVRQPQNDGRNQTADKQQLLVIKKDFSDLRSSRLNQQKPELLHIKKEEEDMWISQDGGQVTVKLIDDSLQLSEPHHIQAEDSRETSAPTSCPAKRTQPDGEGYGGTELNGNPDPAGDGAGRQEVRTKLGEKQLLVIKVEVPDLWSLGLDQQDTEPLQETAEVEELWISQEGADLTVRREGEAKPQLSEISHINSQDSSETGASTSSVAEKMETEPDEDCGGPKADRNPDSRDLLQPNASDCSENEISGELWSGVSGDDCDDIVSGSKNKDCNDGWRESRTLQSGINSSVRGRTTEKPFSCPECCKQFTYRQSFLKHLTFHSGEKSSSYLADLKRSIAKAGNKSIVCVVCRKMFKDRYYLKCHMRLHTGEKPFSCDVCGKTFRHSHILKLHLRIHTGEKPFTCDECGKTFTKLQNLKGHMTCHTGEKPFPCEECGKKFTQKGTLRNHMMIHKGEKPFACSGCDKHFRIKADLQKHMVTHTGLKPFFCRYCGARFAHRGALTRHIRRHTGEKPFACDRCDKRFYRNSELKYHVSVHTREWKQDTENRKFACKECGKKYIRKEHLTAHMSTHSGEKPFSCSACSASFTRNDSLKRHTVRVHNH</sequence>
<protein>
    <submittedName>
        <fullName evidence="14">Gastrula zinc finger protein XlCGF57.1-like</fullName>
    </submittedName>
</protein>
<feature type="domain" description="C2H2-type" evidence="13">
    <location>
        <begin position="572"/>
        <end position="599"/>
    </location>
</feature>
<evidence type="ECO:0000256" key="8">
    <source>
        <dbReference type="ARBA" id="ARBA00023125"/>
    </source>
</evidence>
<dbReference type="GO" id="GO:0003700">
    <property type="term" value="F:DNA-binding transcription factor activity"/>
    <property type="evidence" value="ECO:0007669"/>
    <property type="project" value="TreeGrafter"/>
</dbReference>
<evidence type="ECO:0000256" key="1">
    <source>
        <dbReference type="ARBA" id="ARBA00004123"/>
    </source>
</evidence>
<dbReference type="GO" id="GO:0005634">
    <property type="term" value="C:nucleus"/>
    <property type="evidence" value="ECO:0007669"/>
    <property type="project" value="UniProtKB-SubCell"/>
</dbReference>
<keyword evidence="9" id="KW-0804">Transcription</keyword>
<dbReference type="GO" id="GO:0008270">
    <property type="term" value="F:zinc ion binding"/>
    <property type="evidence" value="ECO:0007669"/>
    <property type="project" value="UniProtKB-KW"/>
</dbReference>
<feature type="compositionally biased region" description="Polar residues" evidence="12">
    <location>
        <begin position="212"/>
        <end position="232"/>
    </location>
</feature>
<feature type="compositionally biased region" description="Polar residues" evidence="12">
    <location>
        <begin position="261"/>
        <end position="270"/>
    </location>
</feature>
<dbReference type="Gene3D" id="3.30.160.60">
    <property type="entry name" value="Classic Zinc Finger"/>
    <property type="match status" value="10"/>
</dbReference>
<keyword evidence="10" id="KW-0539">Nucleus</keyword>
<evidence type="ECO:0000256" key="6">
    <source>
        <dbReference type="ARBA" id="ARBA00022833"/>
    </source>
</evidence>
<evidence type="ECO:0000256" key="4">
    <source>
        <dbReference type="ARBA" id="ARBA00022737"/>
    </source>
</evidence>
<evidence type="ECO:0000256" key="3">
    <source>
        <dbReference type="ARBA" id="ARBA00022723"/>
    </source>
</evidence>
<comment type="similarity">
    <text evidence="2">Belongs to the krueppel C2H2-type zinc-finger protein family.</text>
</comment>
<dbReference type="FunFam" id="3.30.160.60:FF:000145">
    <property type="entry name" value="Zinc finger protein 574"/>
    <property type="match status" value="1"/>
</dbReference>
<feature type="domain" description="C2H2-type" evidence="13">
    <location>
        <begin position="425"/>
        <end position="452"/>
    </location>
</feature>
<evidence type="ECO:0000259" key="13">
    <source>
        <dbReference type="PROSITE" id="PS50157"/>
    </source>
</evidence>
<evidence type="ECO:0000256" key="11">
    <source>
        <dbReference type="PROSITE-ProRule" id="PRU00042"/>
    </source>
</evidence>
<dbReference type="GO" id="GO:0006357">
    <property type="term" value="P:regulation of transcription by RNA polymerase II"/>
    <property type="evidence" value="ECO:0007669"/>
    <property type="project" value="TreeGrafter"/>
</dbReference>
<dbReference type="FunFam" id="3.30.160.60:FF:000151">
    <property type="entry name" value="Zinc finger and SCAN domain-containing 21"/>
    <property type="match status" value="1"/>
</dbReference>
<dbReference type="FunFam" id="3.30.160.60:FF:000417">
    <property type="entry name" value="Zinc finger protein"/>
    <property type="match status" value="1"/>
</dbReference>
<feature type="domain" description="C2H2-type" evidence="13">
    <location>
        <begin position="600"/>
        <end position="625"/>
    </location>
</feature>
<name>A0A3Q2UF19_FUNHE</name>
<feature type="domain" description="C2H2-type" evidence="13">
    <location>
        <begin position="397"/>
        <end position="424"/>
    </location>
</feature>
<evidence type="ECO:0000256" key="10">
    <source>
        <dbReference type="ARBA" id="ARBA00023242"/>
    </source>
</evidence>
<evidence type="ECO:0000256" key="2">
    <source>
        <dbReference type="ARBA" id="ARBA00006991"/>
    </source>
</evidence>
<dbReference type="PROSITE" id="PS00028">
    <property type="entry name" value="ZINC_FINGER_C2H2_1"/>
    <property type="match status" value="10"/>
</dbReference>
<keyword evidence="15" id="KW-1185">Reference proteome</keyword>
<dbReference type="Ensembl" id="ENSFHET00000019145.1">
    <property type="protein sequence ID" value="ENSFHEP00000028975.1"/>
    <property type="gene ID" value="ENSFHEG00000013445.1"/>
</dbReference>
<feature type="compositionally biased region" description="Basic and acidic residues" evidence="12">
    <location>
        <begin position="248"/>
        <end position="257"/>
    </location>
</feature>
<dbReference type="Pfam" id="PF12874">
    <property type="entry name" value="zf-met"/>
    <property type="match status" value="1"/>
</dbReference>
<dbReference type="InterPro" id="IPR013087">
    <property type="entry name" value="Znf_C2H2_type"/>
</dbReference>
<evidence type="ECO:0000256" key="7">
    <source>
        <dbReference type="ARBA" id="ARBA00023015"/>
    </source>
</evidence>
<dbReference type="InterPro" id="IPR036236">
    <property type="entry name" value="Znf_C2H2_sf"/>
</dbReference>
<feature type="domain" description="C2H2-type" evidence="13">
    <location>
        <begin position="453"/>
        <end position="480"/>
    </location>
</feature>
<dbReference type="Proteomes" id="UP000265000">
    <property type="component" value="Unplaced"/>
</dbReference>
<reference evidence="14" key="1">
    <citation type="submission" date="2025-08" db="UniProtKB">
        <authorList>
            <consortium name="Ensembl"/>
        </authorList>
    </citation>
    <scope>IDENTIFICATION</scope>
</reference>
<feature type="region of interest" description="Disordered" evidence="12">
    <location>
        <begin position="96"/>
        <end position="150"/>
    </location>
</feature>
<dbReference type="PANTHER" id="PTHR24404:SF41">
    <property type="entry name" value="ZINC FINGER PROTEIN 613"/>
    <property type="match status" value="1"/>
</dbReference>
<feature type="domain" description="C2H2-type" evidence="13">
    <location>
        <begin position="323"/>
        <end position="350"/>
    </location>
</feature>
<organism evidence="14 15">
    <name type="scientific">Fundulus heteroclitus</name>
    <name type="common">Killifish</name>
    <name type="synonym">Mummichog</name>
    <dbReference type="NCBI Taxonomy" id="8078"/>
    <lineage>
        <taxon>Eukaryota</taxon>
        <taxon>Metazoa</taxon>
        <taxon>Chordata</taxon>
        <taxon>Craniata</taxon>
        <taxon>Vertebrata</taxon>
        <taxon>Euteleostomi</taxon>
        <taxon>Actinopterygii</taxon>
        <taxon>Neopterygii</taxon>
        <taxon>Teleostei</taxon>
        <taxon>Neoteleostei</taxon>
        <taxon>Acanthomorphata</taxon>
        <taxon>Ovalentaria</taxon>
        <taxon>Atherinomorphae</taxon>
        <taxon>Cyprinodontiformes</taxon>
        <taxon>Fundulidae</taxon>
        <taxon>Fundulus</taxon>
    </lineage>
</organism>
<evidence type="ECO:0000313" key="14">
    <source>
        <dbReference type="Ensembl" id="ENSFHEP00000028975.1"/>
    </source>
</evidence>
<dbReference type="FunFam" id="3.30.160.60:FF:001480">
    <property type="entry name" value="Si:cabz01071911.3"/>
    <property type="match status" value="1"/>
</dbReference>
<accession>A0A3Q2UF19</accession>
<dbReference type="PROSITE" id="PS50157">
    <property type="entry name" value="ZINC_FINGER_C2H2_2"/>
    <property type="match status" value="10"/>
</dbReference>
<dbReference type="STRING" id="8078.ENSFHEP00000028975"/>
<dbReference type="Pfam" id="PF00096">
    <property type="entry name" value="zf-C2H2"/>
    <property type="match status" value="7"/>
</dbReference>
<dbReference type="AlphaFoldDB" id="A0A3Q2UF19"/>
<feature type="domain" description="C2H2-type" evidence="13">
    <location>
        <begin position="537"/>
        <end position="564"/>
    </location>
</feature>